<feature type="chain" id="PRO_5019219199" description="VWFA domain-containing protein" evidence="8">
    <location>
        <begin position="23"/>
        <end position="671"/>
    </location>
</feature>
<reference evidence="10 11" key="1">
    <citation type="journal article" date="2018" name="Nat. Ecol. Evol.">
        <title>Shark genomes provide insights into elasmobranch evolution and the origin of vertebrates.</title>
        <authorList>
            <person name="Hara Y"/>
            <person name="Yamaguchi K"/>
            <person name="Onimaru K"/>
            <person name="Kadota M"/>
            <person name="Koyanagi M"/>
            <person name="Keeley SD"/>
            <person name="Tatsumi K"/>
            <person name="Tanaka K"/>
            <person name="Motone F"/>
            <person name="Kageyama Y"/>
            <person name="Nozu R"/>
            <person name="Adachi N"/>
            <person name="Nishimura O"/>
            <person name="Nakagawa R"/>
            <person name="Tanegashima C"/>
            <person name="Kiyatake I"/>
            <person name="Matsumoto R"/>
            <person name="Murakumo K"/>
            <person name="Nishida K"/>
            <person name="Terakita A"/>
            <person name="Kuratani S"/>
            <person name="Sato K"/>
            <person name="Hyodo S Kuraku.S."/>
        </authorList>
    </citation>
    <scope>NUCLEOTIDE SEQUENCE [LARGE SCALE GENOMIC DNA]</scope>
</reference>
<dbReference type="EMBL" id="BFAA01006000">
    <property type="protein sequence ID" value="GCB69450.1"/>
    <property type="molecule type" value="Genomic_DNA"/>
</dbReference>
<dbReference type="FunFam" id="3.40.50.410:FF:000004">
    <property type="entry name" value="collagen alpha-6(VI) chain"/>
    <property type="match status" value="2"/>
</dbReference>
<dbReference type="InterPro" id="IPR002035">
    <property type="entry name" value="VWF_A"/>
</dbReference>
<evidence type="ECO:0000256" key="3">
    <source>
        <dbReference type="ARBA" id="ARBA00022530"/>
    </source>
</evidence>
<evidence type="ECO:0000256" key="6">
    <source>
        <dbReference type="ARBA" id="ARBA00023180"/>
    </source>
</evidence>
<dbReference type="OMA" id="GVETYEC"/>
<evidence type="ECO:0000313" key="11">
    <source>
        <dbReference type="Proteomes" id="UP000288216"/>
    </source>
</evidence>
<dbReference type="PANTHER" id="PTHR24020">
    <property type="entry name" value="COLLAGEN ALPHA"/>
    <property type="match status" value="1"/>
</dbReference>
<keyword evidence="3" id="KW-0272">Extracellular matrix</keyword>
<feature type="domain" description="VWFA" evidence="9">
    <location>
        <begin position="35"/>
        <end position="108"/>
    </location>
</feature>
<keyword evidence="7" id="KW-0379">Hydroxylation</keyword>
<evidence type="ECO:0000259" key="9">
    <source>
        <dbReference type="PROSITE" id="PS50234"/>
    </source>
</evidence>
<dbReference type="CDD" id="cd01472">
    <property type="entry name" value="vWA_collagen"/>
    <property type="match status" value="1"/>
</dbReference>
<dbReference type="GO" id="GO:0005576">
    <property type="term" value="C:extracellular region"/>
    <property type="evidence" value="ECO:0007669"/>
    <property type="project" value="UniProtKB-SubCell"/>
</dbReference>
<dbReference type="PROSITE" id="PS50234">
    <property type="entry name" value="VWFA"/>
    <property type="match status" value="4"/>
</dbReference>
<comment type="caution">
    <text evidence="10">The sequence shown here is derived from an EMBL/GenBank/DDBJ whole genome shotgun (WGS) entry which is preliminary data.</text>
</comment>
<comment type="subcellular location">
    <subcellularLocation>
        <location evidence="1">Secreted</location>
        <location evidence="1">Extracellular space</location>
        <location evidence="1">Extracellular matrix</location>
    </subcellularLocation>
</comment>
<evidence type="ECO:0000256" key="4">
    <source>
        <dbReference type="ARBA" id="ARBA00022729"/>
    </source>
</evidence>
<evidence type="ECO:0000256" key="2">
    <source>
        <dbReference type="ARBA" id="ARBA00022525"/>
    </source>
</evidence>
<evidence type="ECO:0000256" key="1">
    <source>
        <dbReference type="ARBA" id="ARBA00004498"/>
    </source>
</evidence>
<feature type="domain" description="VWFA" evidence="9">
    <location>
        <begin position="300"/>
        <end position="469"/>
    </location>
</feature>
<dbReference type="STRING" id="75743.A0A401P8P8"/>
<keyword evidence="2" id="KW-0964">Secreted</keyword>
<organism evidence="10 11">
    <name type="scientific">Scyliorhinus torazame</name>
    <name type="common">Cloudy catshark</name>
    <name type="synonym">Catulus torazame</name>
    <dbReference type="NCBI Taxonomy" id="75743"/>
    <lineage>
        <taxon>Eukaryota</taxon>
        <taxon>Metazoa</taxon>
        <taxon>Chordata</taxon>
        <taxon>Craniata</taxon>
        <taxon>Vertebrata</taxon>
        <taxon>Chondrichthyes</taxon>
        <taxon>Elasmobranchii</taxon>
        <taxon>Galeomorphii</taxon>
        <taxon>Galeoidea</taxon>
        <taxon>Carcharhiniformes</taxon>
        <taxon>Scyliorhinidae</taxon>
        <taxon>Scyliorhinus</taxon>
    </lineage>
</organism>
<keyword evidence="5" id="KW-0677">Repeat</keyword>
<accession>A0A401P8P8</accession>
<dbReference type="SUPFAM" id="SSF53300">
    <property type="entry name" value="vWA-like"/>
    <property type="match status" value="4"/>
</dbReference>
<dbReference type="InterPro" id="IPR050525">
    <property type="entry name" value="ECM_Assembly_Org"/>
</dbReference>
<keyword evidence="4 8" id="KW-0732">Signal</keyword>
<protein>
    <recommendedName>
        <fullName evidence="9">VWFA domain-containing protein</fullName>
    </recommendedName>
</protein>
<dbReference type="Proteomes" id="UP000288216">
    <property type="component" value="Unassembled WGS sequence"/>
</dbReference>
<evidence type="ECO:0000256" key="8">
    <source>
        <dbReference type="SAM" id="SignalP"/>
    </source>
</evidence>
<feature type="signal peptide" evidence="8">
    <location>
        <begin position="1"/>
        <end position="22"/>
    </location>
</feature>
<keyword evidence="6" id="KW-0325">Glycoprotein</keyword>
<dbReference type="PRINTS" id="PR00453">
    <property type="entry name" value="VWFADOMAIN"/>
</dbReference>
<feature type="domain" description="VWFA" evidence="9">
    <location>
        <begin position="114"/>
        <end position="283"/>
    </location>
</feature>
<evidence type="ECO:0000313" key="10">
    <source>
        <dbReference type="EMBL" id="GCB69450.1"/>
    </source>
</evidence>
<dbReference type="PANTHER" id="PTHR24020:SF90">
    <property type="entry name" value="COLLAGEN ALPHA-1(XXI) CHAIN"/>
    <property type="match status" value="1"/>
</dbReference>
<proteinExistence type="predicted"/>
<dbReference type="CDD" id="cd01450">
    <property type="entry name" value="vWFA_subfamily_ECM"/>
    <property type="match status" value="2"/>
</dbReference>
<dbReference type="InterPro" id="IPR036465">
    <property type="entry name" value="vWFA_dom_sf"/>
</dbReference>
<sequence>MGRLDVFAMLFLLTVNVYVTNSQHNGSCSNPEVADIIFLIDGSSSINPPDFEQVKAAIETFINKNECFGKTRVQIGIIQFSTEPRVEFQLDQYDDKAVLLKAVHQIQHHPEVADTIFLIDGSSGISPPDFEKVKKVIETFINKNEVGKTRVQIGIIQFSTKPRLEFQLDQYDDKAVLLKAVHQIQQLHGGTNTGQALNFTIDYFDSSKGGRPGIRQYLILITDGESGDHVSEAARAIRDRGLNVIAIGIGSANHAELVTISGSQDKVFHLDNSDTRKDLEQWISFEARSPNACSNPEVADVIFLIDGSSSIQPSDFVKVRHFAEALINKTEVAESGVQIGVIQFSTKPHLAFQLDQYDDKAKLLKAVHQIQQLGGGTNTGQALNFTIDYFDSSKGGRPGIQQYLILITDGESGDHVSEAARAIRDRGVNVFAIGIGAANNDQLVMISGSEANIYNIDGYDALMSLEELISLDVCNPFAGCKRIKVADIVFVMDGSDSITAVQFKSMRDFIMAVVNHSEVDTGNVRFGAIVYGNNTQTIFQLDQFTSKAEIRNAVFGLRKTTGGSRYTAKALKEAKKLLSAENGGRPQSNPKVPQFIILVTNGPVTDSKDIPPIAEAFRNNGVGVYAIGVKGANKRELVDITGSNDNYLPALGFGFLYHLSRTVTHVLCAET</sequence>
<keyword evidence="11" id="KW-1185">Reference proteome</keyword>
<dbReference type="OrthoDB" id="6132182at2759"/>
<dbReference type="Gene3D" id="3.40.50.410">
    <property type="entry name" value="von Willebrand factor, type A domain"/>
    <property type="match status" value="4"/>
</dbReference>
<name>A0A401P8P8_SCYTO</name>
<dbReference type="SMART" id="SM00327">
    <property type="entry name" value="VWA"/>
    <property type="match status" value="3"/>
</dbReference>
<dbReference type="Pfam" id="PF00092">
    <property type="entry name" value="VWA"/>
    <property type="match status" value="4"/>
</dbReference>
<evidence type="ECO:0000256" key="5">
    <source>
        <dbReference type="ARBA" id="ARBA00022737"/>
    </source>
</evidence>
<gene>
    <name evidence="10" type="ORF">scyTo_0012428</name>
</gene>
<feature type="domain" description="VWFA" evidence="9">
    <location>
        <begin position="487"/>
        <end position="671"/>
    </location>
</feature>
<dbReference type="AlphaFoldDB" id="A0A401P8P8"/>
<evidence type="ECO:0000256" key="7">
    <source>
        <dbReference type="ARBA" id="ARBA00023278"/>
    </source>
</evidence>